<sequence length="79" mass="8671">MPDKLVIEVMFIVAVHPGGKDGENTTLLPMYTNAVGTLTLNVMRGWLPGVMVMVGLAGVMVPRTVMKLPTWYFLVSVHK</sequence>
<name>A0AA35GKZ9_9BURK</name>
<comment type="caution">
    <text evidence="2">The sequence shown here is derived from an EMBL/GenBank/DDBJ whole genome shotgun (WGS) entry which is preliminary data.</text>
</comment>
<keyword evidence="1" id="KW-0812">Transmembrane</keyword>
<feature type="transmembrane region" description="Helical" evidence="1">
    <location>
        <begin position="46"/>
        <end position="65"/>
    </location>
</feature>
<proteinExistence type="predicted"/>
<evidence type="ECO:0000313" key="3">
    <source>
        <dbReference type="Proteomes" id="UP000834458"/>
    </source>
</evidence>
<dbReference type="EMBL" id="CAHPSC010000088">
    <property type="protein sequence ID" value="CAB5710490.1"/>
    <property type="molecule type" value="Genomic_DNA"/>
</dbReference>
<keyword evidence="1" id="KW-1133">Transmembrane helix</keyword>
<keyword evidence="1" id="KW-0472">Membrane</keyword>
<dbReference type="AlphaFoldDB" id="A0AA35GKZ9"/>
<protein>
    <submittedName>
        <fullName evidence="2">Uncharacterized protein</fullName>
    </submittedName>
</protein>
<evidence type="ECO:0000313" key="2">
    <source>
        <dbReference type="EMBL" id="CAB5710490.1"/>
    </source>
</evidence>
<evidence type="ECO:0000256" key="1">
    <source>
        <dbReference type="SAM" id="Phobius"/>
    </source>
</evidence>
<organism evidence="2 3">
    <name type="scientific">Comamonas aquatica</name>
    <dbReference type="NCBI Taxonomy" id="225991"/>
    <lineage>
        <taxon>Bacteria</taxon>
        <taxon>Pseudomonadati</taxon>
        <taxon>Pseudomonadota</taxon>
        <taxon>Betaproteobacteria</taxon>
        <taxon>Burkholderiales</taxon>
        <taxon>Comamonadaceae</taxon>
        <taxon>Comamonas</taxon>
    </lineage>
</organism>
<gene>
    <name evidence="2" type="ORF">GHA_03611</name>
</gene>
<reference evidence="2" key="1">
    <citation type="submission" date="2020-05" db="EMBL/GenBank/DDBJ databases">
        <authorList>
            <person name="Delgado-Blas J."/>
        </authorList>
    </citation>
    <scope>NUCLEOTIDE SEQUENCE</scope>
    <source>
        <strain evidence="2">BB1454</strain>
    </source>
</reference>
<accession>A0AA35GKZ9</accession>
<dbReference type="Proteomes" id="UP000834458">
    <property type="component" value="Unassembled WGS sequence"/>
</dbReference>